<gene>
    <name evidence="1" type="ORF">I4F81_004217</name>
</gene>
<proteinExistence type="predicted"/>
<protein>
    <submittedName>
        <fullName evidence="1">Uncharacterized protein</fullName>
    </submittedName>
</protein>
<dbReference type="Proteomes" id="UP000798662">
    <property type="component" value="Chromosome 1"/>
</dbReference>
<comment type="caution">
    <text evidence="1">The sequence shown here is derived from an EMBL/GenBank/DDBJ whole genome shotgun (WGS) entry which is preliminary data.</text>
</comment>
<evidence type="ECO:0000313" key="2">
    <source>
        <dbReference type="Proteomes" id="UP000798662"/>
    </source>
</evidence>
<name>A0ACC3BVY5_PYRYE</name>
<evidence type="ECO:0000313" key="1">
    <source>
        <dbReference type="EMBL" id="KAK1861636.1"/>
    </source>
</evidence>
<sequence>MRSIDSLAGASGSLGPACFSGSTSEAGLRRRMVKRVEPSTPVFSAEVRANTLMSRRPEAYVLPRFAMVDSGGVGGGSGAWEQEILAVPHNAIRQEVMSLYTILGALQRQWFTLSMGDIATFAEWWSVFELFLAQFFEVEDQVLFPWLTESAPTSRPLHRYFKQVRYTKEKMLGMYYDVGQTFELFNTRAPSEVLGKLYQALIAFLPALLSYLETQEAVLPPIIREHCEVVDRLLVNRAMANFWLRAAAPRDGIVMLTRWMSDESLLQRWLVDNLSPRARSSYRKWRKRFEERHVATLPGALPPSSTPPRPS</sequence>
<keyword evidence="2" id="KW-1185">Reference proteome</keyword>
<organism evidence="1 2">
    <name type="scientific">Pyropia yezoensis</name>
    <name type="common">Susabi-nori</name>
    <name type="synonym">Porphyra yezoensis</name>
    <dbReference type="NCBI Taxonomy" id="2788"/>
    <lineage>
        <taxon>Eukaryota</taxon>
        <taxon>Rhodophyta</taxon>
        <taxon>Bangiophyceae</taxon>
        <taxon>Bangiales</taxon>
        <taxon>Bangiaceae</taxon>
        <taxon>Pyropia</taxon>
    </lineage>
</organism>
<accession>A0ACC3BVY5</accession>
<dbReference type="EMBL" id="CM020618">
    <property type="protein sequence ID" value="KAK1861636.1"/>
    <property type="molecule type" value="Genomic_DNA"/>
</dbReference>
<reference evidence="1" key="1">
    <citation type="submission" date="2019-11" db="EMBL/GenBank/DDBJ databases">
        <title>Nori genome reveals adaptations in red seaweeds to the harsh intertidal environment.</title>
        <authorList>
            <person name="Wang D."/>
            <person name="Mao Y."/>
        </authorList>
    </citation>
    <scope>NUCLEOTIDE SEQUENCE</scope>
    <source>
        <tissue evidence="1">Gametophyte</tissue>
    </source>
</reference>